<gene>
    <name evidence="3" type="ORF">Fcan01_08353</name>
</gene>
<feature type="domain" description="Pseudouridine synthase RsuA/RluA-like" evidence="2">
    <location>
        <begin position="50"/>
        <end position="217"/>
    </location>
</feature>
<evidence type="ECO:0000256" key="1">
    <source>
        <dbReference type="ARBA" id="ARBA00010876"/>
    </source>
</evidence>
<dbReference type="EMBL" id="LNIX01000003">
    <property type="protein sequence ID" value="OXA57291.1"/>
    <property type="molecule type" value="Genomic_DNA"/>
</dbReference>
<dbReference type="OMA" id="FGTSGIM"/>
<reference evidence="3 4" key="1">
    <citation type="submission" date="2015-12" db="EMBL/GenBank/DDBJ databases">
        <title>The genome of Folsomia candida.</title>
        <authorList>
            <person name="Faddeeva A."/>
            <person name="Derks M.F."/>
            <person name="Anvar Y."/>
            <person name="Smit S."/>
            <person name="Van Straalen N."/>
            <person name="Roelofs D."/>
        </authorList>
    </citation>
    <scope>NUCLEOTIDE SEQUENCE [LARGE SCALE GENOMIC DNA]</scope>
    <source>
        <strain evidence="3 4">VU population</strain>
        <tissue evidence="3">Whole body</tissue>
    </source>
</reference>
<evidence type="ECO:0000259" key="2">
    <source>
        <dbReference type="Pfam" id="PF00849"/>
    </source>
</evidence>
<sequence length="292" mass="33568">MMNLFFIMLKLFHDIESKLAYKILRVVRGTLGYAVDATLDDISILHDSPHFVVINKHRDVLINHSDKDVPVTVEKQLERLYPDLVNPNLAMSFFFCHRLDYSTSGILCIAKYKKACAVAVESFAHRKTSKYYLAIVRGHISKDLITVNEGIGDDIRQSFQNIRMALASSDFCTAKWRNATTHIAVLERGYCYNYPATKILMKPITGRRHQLRLHCSHLGHTIVGDYTYSNKRDLSPYRMFLHAYQLLLPNKIEPLDIVTADPFTPCDSRNMWIPHEFVKSISDAMTCLKNQV</sequence>
<dbReference type="Gene3D" id="3.30.2350.10">
    <property type="entry name" value="Pseudouridine synthase"/>
    <property type="match status" value="1"/>
</dbReference>
<dbReference type="SUPFAM" id="SSF55120">
    <property type="entry name" value="Pseudouridine synthase"/>
    <property type="match status" value="1"/>
</dbReference>
<comment type="similarity">
    <text evidence="1">Belongs to the pseudouridine synthase RluA family.</text>
</comment>
<dbReference type="STRING" id="158441.A0A226EKL8"/>
<name>A0A226EKL8_FOLCA</name>
<dbReference type="GO" id="GO:0003723">
    <property type="term" value="F:RNA binding"/>
    <property type="evidence" value="ECO:0007669"/>
    <property type="project" value="InterPro"/>
</dbReference>
<dbReference type="PANTHER" id="PTHR21600:SF87">
    <property type="entry name" value="RNA PSEUDOURIDYLATE SYNTHASE DOMAIN-CONTAINING PROTEIN 1"/>
    <property type="match status" value="1"/>
</dbReference>
<protein>
    <submittedName>
        <fullName evidence="3">RNA pseudouridylate synthase domain-containing protein 1</fullName>
    </submittedName>
</protein>
<dbReference type="AlphaFoldDB" id="A0A226EKL8"/>
<proteinExistence type="inferred from homology"/>
<dbReference type="InterPro" id="IPR020103">
    <property type="entry name" value="PsdUridine_synth_cat_dom_sf"/>
</dbReference>
<dbReference type="Proteomes" id="UP000198287">
    <property type="component" value="Unassembled WGS sequence"/>
</dbReference>
<dbReference type="GO" id="GO:0000455">
    <property type="term" value="P:enzyme-directed rRNA pseudouridine synthesis"/>
    <property type="evidence" value="ECO:0007669"/>
    <property type="project" value="TreeGrafter"/>
</dbReference>
<dbReference type="Pfam" id="PF00849">
    <property type="entry name" value="PseudoU_synth_2"/>
    <property type="match status" value="1"/>
</dbReference>
<dbReference type="InterPro" id="IPR006145">
    <property type="entry name" value="PsdUridine_synth_RsuA/RluA"/>
</dbReference>
<keyword evidence="4" id="KW-1185">Reference proteome</keyword>
<dbReference type="GO" id="GO:0009982">
    <property type="term" value="F:pseudouridine synthase activity"/>
    <property type="evidence" value="ECO:0007669"/>
    <property type="project" value="InterPro"/>
</dbReference>
<comment type="caution">
    <text evidence="3">The sequence shown here is derived from an EMBL/GenBank/DDBJ whole genome shotgun (WGS) entry which is preliminary data.</text>
</comment>
<evidence type="ECO:0000313" key="3">
    <source>
        <dbReference type="EMBL" id="OXA57291.1"/>
    </source>
</evidence>
<dbReference type="PANTHER" id="PTHR21600">
    <property type="entry name" value="MITOCHONDRIAL RNA PSEUDOURIDINE SYNTHASE"/>
    <property type="match status" value="1"/>
</dbReference>
<accession>A0A226EKL8</accession>
<dbReference type="OrthoDB" id="418349at2759"/>
<organism evidence="3 4">
    <name type="scientific">Folsomia candida</name>
    <name type="common">Springtail</name>
    <dbReference type="NCBI Taxonomy" id="158441"/>
    <lineage>
        <taxon>Eukaryota</taxon>
        <taxon>Metazoa</taxon>
        <taxon>Ecdysozoa</taxon>
        <taxon>Arthropoda</taxon>
        <taxon>Hexapoda</taxon>
        <taxon>Collembola</taxon>
        <taxon>Entomobryomorpha</taxon>
        <taxon>Isotomoidea</taxon>
        <taxon>Isotomidae</taxon>
        <taxon>Proisotominae</taxon>
        <taxon>Folsomia</taxon>
    </lineage>
</organism>
<dbReference type="CDD" id="cd02869">
    <property type="entry name" value="PseudoU_synth_RluA_like"/>
    <property type="match status" value="1"/>
</dbReference>
<dbReference type="InterPro" id="IPR050188">
    <property type="entry name" value="RluA_PseudoU_synthase"/>
</dbReference>
<evidence type="ECO:0000313" key="4">
    <source>
        <dbReference type="Proteomes" id="UP000198287"/>
    </source>
</evidence>